<dbReference type="EMBL" id="JACIDR010000005">
    <property type="protein sequence ID" value="MBB3974267.1"/>
    <property type="molecule type" value="Genomic_DNA"/>
</dbReference>
<dbReference type="Gene3D" id="1.20.1250.20">
    <property type="entry name" value="MFS general substrate transporter like domains"/>
    <property type="match status" value="1"/>
</dbReference>
<protein>
    <recommendedName>
        <fullName evidence="8">ADP,ATP carrier protein</fullName>
    </recommendedName>
</protein>
<evidence type="ECO:0000256" key="2">
    <source>
        <dbReference type="ARBA" id="ARBA00022448"/>
    </source>
</evidence>
<comment type="subcellular location">
    <subcellularLocation>
        <location evidence="1 8">Membrane</location>
        <topology evidence="1 8">Multi-pass membrane protein</topology>
    </subcellularLocation>
</comment>
<feature type="transmembrane region" description="Helical" evidence="8">
    <location>
        <begin position="89"/>
        <end position="109"/>
    </location>
</feature>
<dbReference type="RefSeq" id="WP_183396115.1">
    <property type="nucleotide sequence ID" value="NZ_JACIDR010000005.1"/>
</dbReference>
<dbReference type="InterPro" id="IPR036259">
    <property type="entry name" value="MFS_trans_sf"/>
</dbReference>
<keyword evidence="4 8" id="KW-0547">Nucleotide-binding</keyword>
<feature type="transmembrane region" description="Helical" evidence="8">
    <location>
        <begin position="387"/>
        <end position="414"/>
    </location>
</feature>
<dbReference type="Pfam" id="PF03219">
    <property type="entry name" value="TLC"/>
    <property type="match status" value="1"/>
</dbReference>
<dbReference type="GO" id="GO:0016020">
    <property type="term" value="C:membrane"/>
    <property type="evidence" value="ECO:0007669"/>
    <property type="project" value="UniProtKB-SubCell"/>
</dbReference>
<feature type="transmembrane region" description="Helical" evidence="8">
    <location>
        <begin position="24"/>
        <end position="42"/>
    </location>
</feature>
<dbReference type="InterPro" id="IPR004667">
    <property type="entry name" value="ADP_ATP_car_bac_type"/>
</dbReference>
<keyword evidence="6 8" id="KW-1133">Transmembrane helix</keyword>
<evidence type="ECO:0000256" key="5">
    <source>
        <dbReference type="ARBA" id="ARBA00022840"/>
    </source>
</evidence>
<keyword evidence="5 8" id="KW-0067">ATP-binding</keyword>
<gene>
    <name evidence="9" type="ORF">GGR24_002948</name>
</gene>
<keyword evidence="2 8" id="KW-0813">Transport</keyword>
<sequence>MTAEAAPEARNRFARFIEVRPGEGALVVWGGLYIFALMTAYYVLRPIRDNMGVEGGIENLPWLFTATLVVMVAINPLYASLVRALPSRVFIPIVYLFFAANLGVFGALMTRTTGEAHLWLGRAFFIWLSVFNLFVVSVFWTLMVDLLDSAQAKRLFGLFSAAATLGATLGSTIAASLARTLSPGMMLLIAALLLVFAAACVLRIFRLARDLPEKPRAAIESKPIGGGVLAGLAHVARSPYLINIGLYILLYATTSTFLYFQQAALAKAYFADSGSRTAFFASVDLAVNVLTLAVQLFLTARVLQTFGTARAAAFLPLLTLIGFAIFAIWPTIGVLVVFQVLRRVGNFGLAKPTREVLFTVLDREDKYKAKNVVDTVVYRLGDQVGSWSYALLALMGLGTVGVSVAAVPIAALWLANGWWLGSRHDALAAERGRDADEPESQGARVLVT</sequence>
<dbReference type="PANTHER" id="PTHR43596">
    <property type="entry name" value="ADP,ATP CARRIER PROTEIN"/>
    <property type="match status" value="1"/>
</dbReference>
<evidence type="ECO:0000256" key="3">
    <source>
        <dbReference type="ARBA" id="ARBA00022692"/>
    </source>
</evidence>
<evidence type="ECO:0000256" key="8">
    <source>
        <dbReference type="RuleBase" id="RU363121"/>
    </source>
</evidence>
<organism evidence="9 10">
    <name type="scientific">Hansschlegelia beijingensis</name>
    <dbReference type="NCBI Taxonomy" id="1133344"/>
    <lineage>
        <taxon>Bacteria</taxon>
        <taxon>Pseudomonadati</taxon>
        <taxon>Pseudomonadota</taxon>
        <taxon>Alphaproteobacteria</taxon>
        <taxon>Hyphomicrobiales</taxon>
        <taxon>Methylopilaceae</taxon>
        <taxon>Hansschlegelia</taxon>
    </lineage>
</organism>
<accession>A0A7W6GGN5</accession>
<evidence type="ECO:0000256" key="1">
    <source>
        <dbReference type="ARBA" id="ARBA00004141"/>
    </source>
</evidence>
<feature type="transmembrane region" description="Helical" evidence="8">
    <location>
        <begin position="312"/>
        <end position="341"/>
    </location>
</feature>
<keyword evidence="3 8" id="KW-0812">Transmembrane</keyword>
<dbReference type="AlphaFoldDB" id="A0A7W6GGN5"/>
<comment type="similarity">
    <text evidence="8">Belongs to the ADP/ATP translocase tlc family.</text>
</comment>
<evidence type="ECO:0000256" key="7">
    <source>
        <dbReference type="ARBA" id="ARBA00023136"/>
    </source>
</evidence>
<comment type="caution">
    <text evidence="9">The sequence shown here is derived from an EMBL/GenBank/DDBJ whole genome shotgun (WGS) entry which is preliminary data.</text>
</comment>
<feature type="transmembrane region" description="Helical" evidence="8">
    <location>
        <begin position="155"/>
        <end position="178"/>
    </location>
</feature>
<feature type="transmembrane region" description="Helical" evidence="8">
    <location>
        <begin position="280"/>
        <end position="300"/>
    </location>
</feature>
<evidence type="ECO:0000256" key="6">
    <source>
        <dbReference type="ARBA" id="ARBA00022989"/>
    </source>
</evidence>
<reference evidence="9 10" key="1">
    <citation type="submission" date="2020-08" db="EMBL/GenBank/DDBJ databases">
        <title>Genomic Encyclopedia of Type Strains, Phase IV (KMG-IV): sequencing the most valuable type-strain genomes for metagenomic binning, comparative biology and taxonomic classification.</title>
        <authorList>
            <person name="Goeker M."/>
        </authorList>
    </citation>
    <scope>NUCLEOTIDE SEQUENCE [LARGE SCALE GENOMIC DNA]</scope>
    <source>
        <strain evidence="9 10">DSM 25481</strain>
    </source>
</reference>
<keyword evidence="10" id="KW-1185">Reference proteome</keyword>
<evidence type="ECO:0000313" key="10">
    <source>
        <dbReference type="Proteomes" id="UP000528964"/>
    </source>
</evidence>
<dbReference type="GO" id="GO:0005524">
    <property type="term" value="F:ATP binding"/>
    <property type="evidence" value="ECO:0007669"/>
    <property type="project" value="UniProtKB-KW"/>
</dbReference>
<feature type="transmembrane region" description="Helical" evidence="8">
    <location>
        <begin position="240"/>
        <end position="260"/>
    </location>
</feature>
<feature type="transmembrane region" description="Helical" evidence="8">
    <location>
        <begin position="62"/>
        <end position="82"/>
    </location>
</feature>
<name>A0A7W6GGN5_9HYPH</name>
<evidence type="ECO:0000313" key="9">
    <source>
        <dbReference type="EMBL" id="MBB3974267.1"/>
    </source>
</evidence>
<dbReference type="Proteomes" id="UP000528964">
    <property type="component" value="Unassembled WGS sequence"/>
</dbReference>
<feature type="transmembrane region" description="Helical" evidence="8">
    <location>
        <begin position="184"/>
        <end position="205"/>
    </location>
</feature>
<dbReference type="CDD" id="cd06174">
    <property type="entry name" value="MFS"/>
    <property type="match status" value="1"/>
</dbReference>
<keyword evidence="7 8" id="KW-0472">Membrane</keyword>
<feature type="transmembrane region" description="Helical" evidence="8">
    <location>
        <begin position="124"/>
        <end position="143"/>
    </location>
</feature>
<dbReference type="PANTHER" id="PTHR43596:SF1">
    <property type="entry name" value="ADP,ATP CARRIER PROTEIN"/>
    <property type="match status" value="1"/>
</dbReference>
<dbReference type="SUPFAM" id="SSF103473">
    <property type="entry name" value="MFS general substrate transporter"/>
    <property type="match status" value="1"/>
</dbReference>
<dbReference type="GO" id="GO:0005471">
    <property type="term" value="F:ATP:ADP antiporter activity"/>
    <property type="evidence" value="ECO:0007669"/>
    <property type="project" value="InterPro"/>
</dbReference>
<evidence type="ECO:0000256" key="4">
    <source>
        <dbReference type="ARBA" id="ARBA00022741"/>
    </source>
</evidence>
<proteinExistence type="inferred from homology"/>